<sequence length="80" mass="9069">MKHDSRSVSIFELRCFGPTKNKTVDDEFSDIAEVSVAGFFDISTFLLKFPTTALARTTLFVQAENRYSAIRMELLTSSRL</sequence>
<gene>
    <name evidence="1" type="ORF">ACAOBT_LOCUS34005</name>
</gene>
<accession>A0A9P0QAE2</accession>
<proteinExistence type="predicted"/>
<dbReference type="EMBL" id="CAKOFQ010008462">
    <property type="protein sequence ID" value="CAH2014277.1"/>
    <property type="molecule type" value="Genomic_DNA"/>
</dbReference>
<protein>
    <submittedName>
        <fullName evidence="1">Uncharacterized protein</fullName>
    </submittedName>
</protein>
<dbReference type="AlphaFoldDB" id="A0A9P0QAE2"/>
<evidence type="ECO:0000313" key="1">
    <source>
        <dbReference type="EMBL" id="CAH2014277.1"/>
    </source>
</evidence>
<evidence type="ECO:0000313" key="2">
    <source>
        <dbReference type="Proteomes" id="UP001152888"/>
    </source>
</evidence>
<comment type="caution">
    <text evidence="1">The sequence shown here is derived from an EMBL/GenBank/DDBJ whole genome shotgun (WGS) entry which is preliminary data.</text>
</comment>
<name>A0A9P0QAE2_ACAOB</name>
<organism evidence="1 2">
    <name type="scientific">Acanthoscelides obtectus</name>
    <name type="common">Bean weevil</name>
    <name type="synonym">Bruchus obtectus</name>
    <dbReference type="NCBI Taxonomy" id="200917"/>
    <lineage>
        <taxon>Eukaryota</taxon>
        <taxon>Metazoa</taxon>
        <taxon>Ecdysozoa</taxon>
        <taxon>Arthropoda</taxon>
        <taxon>Hexapoda</taxon>
        <taxon>Insecta</taxon>
        <taxon>Pterygota</taxon>
        <taxon>Neoptera</taxon>
        <taxon>Endopterygota</taxon>
        <taxon>Coleoptera</taxon>
        <taxon>Polyphaga</taxon>
        <taxon>Cucujiformia</taxon>
        <taxon>Chrysomeloidea</taxon>
        <taxon>Chrysomelidae</taxon>
        <taxon>Bruchinae</taxon>
        <taxon>Bruchini</taxon>
        <taxon>Acanthoscelides</taxon>
    </lineage>
</organism>
<dbReference type="Proteomes" id="UP001152888">
    <property type="component" value="Unassembled WGS sequence"/>
</dbReference>
<reference evidence="1" key="1">
    <citation type="submission" date="2022-03" db="EMBL/GenBank/DDBJ databases">
        <authorList>
            <person name="Sayadi A."/>
        </authorList>
    </citation>
    <scope>NUCLEOTIDE SEQUENCE</scope>
</reference>
<keyword evidence="2" id="KW-1185">Reference proteome</keyword>